<dbReference type="NCBIfam" id="TIGR00745">
    <property type="entry name" value="apbA_panE"/>
    <property type="match status" value="1"/>
</dbReference>
<evidence type="ECO:0000256" key="2">
    <source>
        <dbReference type="ARBA" id="ARBA00007870"/>
    </source>
</evidence>
<dbReference type="InterPro" id="IPR036291">
    <property type="entry name" value="NAD(P)-bd_dom_sf"/>
</dbReference>
<dbReference type="PANTHER" id="PTHR43765:SF2">
    <property type="entry name" value="2-DEHYDROPANTOATE 2-REDUCTASE"/>
    <property type="match status" value="1"/>
</dbReference>
<dbReference type="Gene3D" id="1.10.1040.10">
    <property type="entry name" value="N-(1-d-carboxylethyl)-l-norvaline Dehydrogenase, domain 2"/>
    <property type="match status" value="1"/>
</dbReference>
<evidence type="ECO:0000259" key="11">
    <source>
        <dbReference type="Pfam" id="PF02558"/>
    </source>
</evidence>
<evidence type="ECO:0000259" key="12">
    <source>
        <dbReference type="Pfam" id="PF08546"/>
    </source>
</evidence>
<keyword evidence="7 10" id="KW-0560">Oxidoreductase</keyword>
<comment type="function">
    <text evidence="10">Catalyzes the NADPH-dependent reduction of ketopantoate into pantoic acid.</text>
</comment>
<keyword evidence="6 10" id="KW-0521">NADP</keyword>
<evidence type="ECO:0000256" key="1">
    <source>
        <dbReference type="ARBA" id="ARBA00004994"/>
    </source>
</evidence>
<reference evidence="13 14" key="1">
    <citation type="submission" date="2018-09" db="EMBL/GenBank/DDBJ databases">
        <title>Phylogeny of the Shewanellaceae, and recommendation for two new genera, Pseudoshewanella and Parashewanella.</title>
        <authorList>
            <person name="Wang G."/>
        </authorList>
    </citation>
    <scope>NUCLEOTIDE SEQUENCE [LARGE SCALE GENOMIC DNA]</scope>
    <source>
        <strain evidence="13 14">KCTC 22492</strain>
    </source>
</reference>
<gene>
    <name evidence="13" type="ORF">D5R81_08880</name>
</gene>
<dbReference type="GO" id="GO:0008677">
    <property type="term" value="F:2-dehydropantoate 2-reductase activity"/>
    <property type="evidence" value="ECO:0007669"/>
    <property type="project" value="UniProtKB-EC"/>
</dbReference>
<organism evidence="13 14">
    <name type="scientific">Parashewanella spongiae</name>
    <dbReference type="NCBI Taxonomy" id="342950"/>
    <lineage>
        <taxon>Bacteria</taxon>
        <taxon>Pseudomonadati</taxon>
        <taxon>Pseudomonadota</taxon>
        <taxon>Gammaproteobacteria</taxon>
        <taxon>Alteromonadales</taxon>
        <taxon>Shewanellaceae</taxon>
        <taxon>Parashewanella</taxon>
    </lineage>
</organism>
<evidence type="ECO:0000313" key="13">
    <source>
        <dbReference type="EMBL" id="RJY16897.1"/>
    </source>
</evidence>
<keyword evidence="5 10" id="KW-0566">Pantothenate biosynthesis</keyword>
<proteinExistence type="inferred from homology"/>
<dbReference type="Pfam" id="PF08546">
    <property type="entry name" value="ApbA_C"/>
    <property type="match status" value="1"/>
</dbReference>
<comment type="similarity">
    <text evidence="2 10">Belongs to the ketopantoate reductase family.</text>
</comment>
<dbReference type="OrthoDB" id="6530772at2"/>
<dbReference type="InterPro" id="IPR008927">
    <property type="entry name" value="6-PGluconate_DH-like_C_sf"/>
</dbReference>
<dbReference type="InterPro" id="IPR013752">
    <property type="entry name" value="KPA_reductase"/>
</dbReference>
<protein>
    <recommendedName>
        <fullName evidence="4 10">2-dehydropantoate 2-reductase</fullName>
        <ecNumber evidence="3 10">1.1.1.169</ecNumber>
    </recommendedName>
    <alternativeName>
        <fullName evidence="8 10">Ketopantoate reductase</fullName>
    </alternativeName>
</protein>
<dbReference type="InterPro" id="IPR013332">
    <property type="entry name" value="KPR_N"/>
</dbReference>
<evidence type="ECO:0000256" key="8">
    <source>
        <dbReference type="ARBA" id="ARBA00032024"/>
    </source>
</evidence>
<feature type="domain" description="Ketopantoate reductase C-terminal" evidence="12">
    <location>
        <begin position="190"/>
        <end position="309"/>
    </location>
</feature>
<dbReference type="GO" id="GO:0050661">
    <property type="term" value="F:NADP binding"/>
    <property type="evidence" value="ECO:0007669"/>
    <property type="project" value="TreeGrafter"/>
</dbReference>
<dbReference type="InterPro" id="IPR050838">
    <property type="entry name" value="Ketopantoate_reductase"/>
</dbReference>
<sequence>MSVLSTSNYPTSQIGILGAGAIGQLIGFQINSQLQNQQKMSYITQATGLISDPSPHLTSLVSQTHHYNAHVLSLHSPEISEIKLLIVAVKAYQVFNAISHLITKLPADCHILLLHNGLGPHLEILPLLQPHQGLSLGTTSQGAQRIDKWHVKHTGKGLTQIGHYTGIAMADEYRQLLSHSIPDCDFVDEIIPALWQKLAVNCVINPLTAIHQCKNGILQQSEFSEKIQQILFELNLVAQKEAITLDMQQLTQRVLKVIQLTSNNYSSMFQDIQHKKLTEIDYINGYLLKVAQKHGIQLDVNQQLVESVQLLAQ</sequence>
<comment type="caution">
    <text evidence="13">The sequence shown here is derived from an EMBL/GenBank/DDBJ whole genome shotgun (WGS) entry which is preliminary data.</text>
</comment>
<name>A0A3A6TRU6_9GAMM</name>
<dbReference type="InterPro" id="IPR003710">
    <property type="entry name" value="ApbA"/>
</dbReference>
<dbReference type="AlphaFoldDB" id="A0A3A6TRU6"/>
<evidence type="ECO:0000313" key="14">
    <source>
        <dbReference type="Proteomes" id="UP000273022"/>
    </source>
</evidence>
<dbReference type="GO" id="GO:0005737">
    <property type="term" value="C:cytoplasm"/>
    <property type="evidence" value="ECO:0007669"/>
    <property type="project" value="TreeGrafter"/>
</dbReference>
<evidence type="ECO:0000256" key="7">
    <source>
        <dbReference type="ARBA" id="ARBA00023002"/>
    </source>
</evidence>
<dbReference type="EC" id="1.1.1.169" evidence="3 10"/>
<dbReference type="Gene3D" id="3.40.50.720">
    <property type="entry name" value="NAD(P)-binding Rossmann-like Domain"/>
    <property type="match status" value="1"/>
</dbReference>
<dbReference type="SUPFAM" id="SSF48179">
    <property type="entry name" value="6-phosphogluconate dehydrogenase C-terminal domain-like"/>
    <property type="match status" value="1"/>
</dbReference>
<dbReference type="SUPFAM" id="SSF51735">
    <property type="entry name" value="NAD(P)-binding Rossmann-fold domains"/>
    <property type="match status" value="1"/>
</dbReference>
<evidence type="ECO:0000256" key="10">
    <source>
        <dbReference type="RuleBase" id="RU362068"/>
    </source>
</evidence>
<evidence type="ECO:0000256" key="9">
    <source>
        <dbReference type="ARBA" id="ARBA00048793"/>
    </source>
</evidence>
<dbReference type="GO" id="GO:0015940">
    <property type="term" value="P:pantothenate biosynthetic process"/>
    <property type="evidence" value="ECO:0007669"/>
    <property type="project" value="UniProtKB-UniPathway"/>
</dbReference>
<accession>A0A3A6TRU6</accession>
<keyword evidence="14" id="KW-1185">Reference proteome</keyword>
<dbReference type="Pfam" id="PF02558">
    <property type="entry name" value="ApbA"/>
    <property type="match status" value="1"/>
</dbReference>
<dbReference type="Proteomes" id="UP000273022">
    <property type="component" value="Unassembled WGS sequence"/>
</dbReference>
<dbReference type="RefSeq" id="WP_121853298.1">
    <property type="nucleotide sequence ID" value="NZ_CP037952.1"/>
</dbReference>
<dbReference type="InterPro" id="IPR013328">
    <property type="entry name" value="6PGD_dom2"/>
</dbReference>
<dbReference type="EMBL" id="QYYH01000045">
    <property type="protein sequence ID" value="RJY16897.1"/>
    <property type="molecule type" value="Genomic_DNA"/>
</dbReference>
<evidence type="ECO:0000256" key="4">
    <source>
        <dbReference type="ARBA" id="ARBA00019465"/>
    </source>
</evidence>
<feature type="domain" description="Ketopantoate reductase N-terminal" evidence="11">
    <location>
        <begin position="14"/>
        <end position="165"/>
    </location>
</feature>
<evidence type="ECO:0000256" key="6">
    <source>
        <dbReference type="ARBA" id="ARBA00022857"/>
    </source>
</evidence>
<dbReference type="PANTHER" id="PTHR43765">
    <property type="entry name" value="2-DEHYDROPANTOATE 2-REDUCTASE-RELATED"/>
    <property type="match status" value="1"/>
</dbReference>
<comment type="catalytic activity">
    <reaction evidence="9 10">
        <text>(R)-pantoate + NADP(+) = 2-dehydropantoate + NADPH + H(+)</text>
        <dbReference type="Rhea" id="RHEA:16233"/>
        <dbReference type="ChEBI" id="CHEBI:11561"/>
        <dbReference type="ChEBI" id="CHEBI:15378"/>
        <dbReference type="ChEBI" id="CHEBI:15980"/>
        <dbReference type="ChEBI" id="CHEBI:57783"/>
        <dbReference type="ChEBI" id="CHEBI:58349"/>
        <dbReference type="EC" id="1.1.1.169"/>
    </reaction>
</comment>
<evidence type="ECO:0000256" key="3">
    <source>
        <dbReference type="ARBA" id="ARBA00013014"/>
    </source>
</evidence>
<dbReference type="UniPathway" id="UPA00028">
    <property type="reaction ID" value="UER00004"/>
</dbReference>
<evidence type="ECO:0000256" key="5">
    <source>
        <dbReference type="ARBA" id="ARBA00022655"/>
    </source>
</evidence>
<comment type="pathway">
    <text evidence="1 10">Cofactor biosynthesis; (R)-pantothenate biosynthesis; (R)-pantoate from 3-methyl-2-oxobutanoate: step 2/2.</text>
</comment>